<feature type="compositionally biased region" description="Polar residues" evidence="1">
    <location>
        <begin position="184"/>
        <end position="193"/>
    </location>
</feature>
<dbReference type="InterPro" id="IPR041588">
    <property type="entry name" value="Integrase_H2C2"/>
</dbReference>
<evidence type="ECO:0000256" key="1">
    <source>
        <dbReference type="SAM" id="MobiDB-lite"/>
    </source>
</evidence>
<dbReference type="GeneID" id="25906118"/>
<dbReference type="RefSeq" id="XP_014156006.1">
    <property type="nucleotide sequence ID" value="XM_014300531.1"/>
</dbReference>
<dbReference type="Pfam" id="PF17921">
    <property type="entry name" value="Integrase_H2C2"/>
    <property type="match status" value="1"/>
</dbReference>
<evidence type="ECO:0000259" key="2">
    <source>
        <dbReference type="Pfam" id="PF17921"/>
    </source>
</evidence>
<reference evidence="3 4" key="1">
    <citation type="submission" date="2011-02" db="EMBL/GenBank/DDBJ databases">
        <title>The Genome Sequence of Sphaeroforma arctica JP610.</title>
        <authorList>
            <consortium name="The Broad Institute Genome Sequencing Platform"/>
            <person name="Russ C."/>
            <person name="Cuomo C."/>
            <person name="Young S.K."/>
            <person name="Zeng Q."/>
            <person name="Gargeya S."/>
            <person name="Alvarado L."/>
            <person name="Berlin A."/>
            <person name="Chapman S.B."/>
            <person name="Chen Z."/>
            <person name="Freedman E."/>
            <person name="Gellesch M."/>
            <person name="Goldberg J."/>
            <person name="Griggs A."/>
            <person name="Gujja S."/>
            <person name="Heilman E."/>
            <person name="Heiman D."/>
            <person name="Howarth C."/>
            <person name="Mehta T."/>
            <person name="Neiman D."/>
            <person name="Pearson M."/>
            <person name="Roberts A."/>
            <person name="Saif S."/>
            <person name="Shea T."/>
            <person name="Shenoy N."/>
            <person name="Sisk P."/>
            <person name="Stolte C."/>
            <person name="Sykes S."/>
            <person name="White J."/>
            <person name="Yandava C."/>
            <person name="Burger G."/>
            <person name="Gray M.W."/>
            <person name="Holland P.W.H."/>
            <person name="King N."/>
            <person name="Lang F.B.F."/>
            <person name="Roger A.J."/>
            <person name="Ruiz-Trillo I."/>
            <person name="Haas B."/>
            <person name="Nusbaum C."/>
            <person name="Birren B."/>
        </authorList>
    </citation>
    <scope>NUCLEOTIDE SEQUENCE [LARGE SCALE GENOMIC DNA]</scope>
    <source>
        <strain evidence="3 4">JP610</strain>
    </source>
</reference>
<dbReference type="AlphaFoldDB" id="A0A0L0FZS8"/>
<organism evidence="3 4">
    <name type="scientific">Sphaeroforma arctica JP610</name>
    <dbReference type="NCBI Taxonomy" id="667725"/>
    <lineage>
        <taxon>Eukaryota</taxon>
        <taxon>Ichthyosporea</taxon>
        <taxon>Ichthyophonida</taxon>
        <taxon>Sphaeroforma</taxon>
    </lineage>
</organism>
<sequence>MGRGNKRIGVFPWELISDVLDKVIEEATRITICVPYYPNTTWFPKFLSLLEQDPMIVENTNNTFLNEGTTVCGKTPLVGTLVAKIGTKSPCFDQKLAHPAIKIVSVQTDDESAELDTVTFEDRVTLISQYHSVGHYTVEETVNKLQLNGHTWSRQKEHVNQYIEGCVPCLKYKSTKRASTFTTNNSRISGRQNTSEHHRSLDQLE</sequence>
<dbReference type="EMBL" id="KQ241960">
    <property type="protein sequence ID" value="KNC82104.1"/>
    <property type="molecule type" value="Genomic_DNA"/>
</dbReference>
<keyword evidence="4" id="KW-1185">Reference proteome</keyword>
<name>A0A0L0FZS8_9EUKA</name>
<dbReference type="Proteomes" id="UP000054560">
    <property type="component" value="Unassembled WGS sequence"/>
</dbReference>
<feature type="compositionally biased region" description="Basic and acidic residues" evidence="1">
    <location>
        <begin position="194"/>
        <end position="205"/>
    </location>
</feature>
<feature type="region of interest" description="Disordered" evidence="1">
    <location>
        <begin position="184"/>
        <end position="205"/>
    </location>
</feature>
<evidence type="ECO:0000313" key="3">
    <source>
        <dbReference type="EMBL" id="KNC82104.1"/>
    </source>
</evidence>
<feature type="domain" description="Integrase zinc-binding" evidence="2">
    <location>
        <begin position="123"/>
        <end position="174"/>
    </location>
</feature>
<gene>
    <name evidence="3" type="ORF">SARC_05614</name>
</gene>
<protein>
    <recommendedName>
        <fullName evidence="2">Integrase zinc-binding domain-containing protein</fullName>
    </recommendedName>
</protein>
<dbReference type="OrthoDB" id="2348824at2759"/>
<evidence type="ECO:0000313" key="4">
    <source>
        <dbReference type="Proteomes" id="UP000054560"/>
    </source>
</evidence>
<proteinExistence type="predicted"/>
<accession>A0A0L0FZS8</accession>
<dbReference type="Gene3D" id="1.10.340.70">
    <property type="match status" value="1"/>
</dbReference>